<dbReference type="PANTHER" id="PTHR43249">
    <property type="entry name" value="UDP-N-ACETYL-2-AMINO-2-DEOXY-D-GLUCURONATE OXIDASE"/>
    <property type="match status" value="1"/>
</dbReference>
<dbReference type="InterPro" id="IPR000683">
    <property type="entry name" value="Gfo/Idh/MocA-like_OxRdtase_N"/>
</dbReference>
<evidence type="ECO:0000313" key="4">
    <source>
        <dbReference type="Proteomes" id="UP000824123"/>
    </source>
</evidence>
<dbReference type="SUPFAM" id="SSF55347">
    <property type="entry name" value="Glyceraldehyde-3-phosphate dehydrogenase-like, C-terminal domain"/>
    <property type="match status" value="1"/>
</dbReference>
<dbReference type="EMBL" id="DVNK01000031">
    <property type="protein sequence ID" value="HIU46507.1"/>
    <property type="molecule type" value="Genomic_DNA"/>
</dbReference>
<dbReference type="Proteomes" id="UP000824123">
    <property type="component" value="Unassembled WGS sequence"/>
</dbReference>
<feature type="domain" description="GFO/IDH/MocA-like oxidoreductase" evidence="2">
    <location>
        <begin position="135"/>
        <end position="259"/>
    </location>
</feature>
<protein>
    <submittedName>
        <fullName evidence="3">Gfo/Idh/MocA family oxidoreductase</fullName>
    </submittedName>
</protein>
<dbReference type="InterPro" id="IPR055170">
    <property type="entry name" value="GFO_IDH_MocA-like_dom"/>
</dbReference>
<dbReference type="GO" id="GO:0000166">
    <property type="term" value="F:nucleotide binding"/>
    <property type="evidence" value="ECO:0007669"/>
    <property type="project" value="InterPro"/>
</dbReference>
<comment type="caution">
    <text evidence="3">The sequence shown here is derived from an EMBL/GenBank/DDBJ whole genome shotgun (WGS) entry which is preliminary data.</text>
</comment>
<name>A0A9D1S4Q8_9FIRM</name>
<dbReference type="Gene3D" id="3.30.360.10">
    <property type="entry name" value="Dihydrodipicolinate Reductase, domain 2"/>
    <property type="match status" value="1"/>
</dbReference>
<dbReference type="InterPro" id="IPR052515">
    <property type="entry name" value="Gfo/Idh/MocA_Oxidoreductase"/>
</dbReference>
<proteinExistence type="predicted"/>
<dbReference type="Pfam" id="PF01408">
    <property type="entry name" value="GFO_IDH_MocA"/>
    <property type="match status" value="1"/>
</dbReference>
<dbReference type="SUPFAM" id="SSF51735">
    <property type="entry name" value="NAD(P)-binding Rossmann-fold domains"/>
    <property type="match status" value="1"/>
</dbReference>
<gene>
    <name evidence="3" type="ORF">IAC59_04540</name>
</gene>
<evidence type="ECO:0000259" key="2">
    <source>
        <dbReference type="Pfam" id="PF22725"/>
    </source>
</evidence>
<reference evidence="3" key="2">
    <citation type="journal article" date="2021" name="PeerJ">
        <title>Extensive microbial diversity within the chicken gut microbiome revealed by metagenomics and culture.</title>
        <authorList>
            <person name="Gilroy R."/>
            <person name="Ravi A."/>
            <person name="Getino M."/>
            <person name="Pursley I."/>
            <person name="Horton D.L."/>
            <person name="Alikhan N.F."/>
            <person name="Baker D."/>
            <person name="Gharbi K."/>
            <person name="Hall N."/>
            <person name="Watson M."/>
            <person name="Adriaenssens E.M."/>
            <person name="Foster-Nyarko E."/>
            <person name="Jarju S."/>
            <person name="Secka A."/>
            <person name="Antonio M."/>
            <person name="Oren A."/>
            <person name="Chaudhuri R.R."/>
            <person name="La Ragione R."/>
            <person name="Hildebrand F."/>
            <person name="Pallen M.J."/>
        </authorList>
    </citation>
    <scope>NUCLEOTIDE SEQUENCE</scope>
    <source>
        <strain evidence="3">ChiSxjej2B14-8506</strain>
    </source>
</reference>
<dbReference type="Gene3D" id="3.40.50.720">
    <property type="entry name" value="NAD(P)-binding Rossmann-like Domain"/>
    <property type="match status" value="1"/>
</dbReference>
<feature type="domain" description="Gfo/Idh/MocA-like oxidoreductase N-terminal" evidence="1">
    <location>
        <begin position="6"/>
        <end position="120"/>
    </location>
</feature>
<accession>A0A9D1S4Q8</accession>
<dbReference type="InterPro" id="IPR036291">
    <property type="entry name" value="NAD(P)-bd_dom_sf"/>
</dbReference>
<dbReference type="Pfam" id="PF22725">
    <property type="entry name" value="GFO_IDH_MocA_C3"/>
    <property type="match status" value="1"/>
</dbReference>
<evidence type="ECO:0000313" key="3">
    <source>
        <dbReference type="EMBL" id="HIU46507.1"/>
    </source>
</evidence>
<dbReference type="AlphaFoldDB" id="A0A9D1S4Q8"/>
<reference evidence="3" key="1">
    <citation type="submission" date="2020-10" db="EMBL/GenBank/DDBJ databases">
        <authorList>
            <person name="Gilroy R."/>
        </authorList>
    </citation>
    <scope>NUCLEOTIDE SEQUENCE</scope>
    <source>
        <strain evidence="3">ChiSxjej2B14-8506</strain>
    </source>
</reference>
<dbReference type="PANTHER" id="PTHR43249:SF1">
    <property type="entry name" value="D-GLUCOSIDE 3-DEHYDROGENASE"/>
    <property type="match status" value="1"/>
</dbReference>
<evidence type="ECO:0000259" key="1">
    <source>
        <dbReference type="Pfam" id="PF01408"/>
    </source>
</evidence>
<sequence>MNTPVSVGVIGCGGISAVHLNCLCRMEQVKVVAVCDIKRERAEAARDYCARERNWQVDVYEDYKELIARADIDVVHVLTPHYLHAPIALDAIRAGKYVLVEKPVARDTAQARELIAGAQGRLAVIFQNRYNGSVKALRELLASGELGGLKMVRANVLWHREAPYYTQSGWRGSMETEGGGTLINQSIHTLDLMLYTVGPAKRVKGTTSIDYLKGVIDVEESVHAVLEYANGARGLIHCSNSNAIDAPIELEYILEKGTLLLRGDRLYKLVGDECEVVFTPAKLNVGGKDYWGTGHLAQIKDYYAHIMSGEHFWLDGAQAYPALDLVKAIQLSSAEDRWVELADMPFETVVPGAN</sequence>
<organism evidence="3 4">
    <name type="scientific">Candidatus Fimadaptatus faecigallinarum</name>
    <dbReference type="NCBI Taxonomy" id="2840814"/>
    <lineage>
        <taxon>Bacteria</taxon>
        <taxon>Bacillati</taxon>
        <taxon>Bacillota</taxon>
        <taxon>Clostridia</taxon>
        <taxon>Eubacteriales</taxon>
        <taxon>Candidatus Fimadaptatus</taxon>
    </lineage>
</organism>